<comment type="subcellular location">
    <subcellularLocation>
        <location evidence="1">Cell membrane</location>
        <topology evidence="1">Peripheral membrane protein</topology>
    </subcellularLocation>
</comment>
<dbReference type="InterPro" id="IPR027417">
    <property type="entry name" value="P-loop_NTPase"/>
</dbReference>
<dbReference type="AlphaFoldDB" id="A0A7L9FIC9"/>
<dbReference type="RefSeq" id="WP_192819429.1">
    <property type="nucleotide sequence ID" value="NZ_CP062310.1"/>
</dbReference>
<evidence type="ECO:0000256" key="3">
    <source>
        <dbReference type="ARBA" id="ARBA00022448"/>
    </source>
</evidence>
<reference evidence="10 11" key="1">
    <citation type="submission" date="2020-10" db="EMBL/GenBank/DDBJ databases">
        <title>Thermofilum lucidum 3507LT sp. nov. a novel member of Thermofilaceae family isolated from Chile hot spring, and proposal of description order Thermofilales.</title>
        <authorList>
            <person name="Zayulina K.S."/>
            <person name="Elcheninov A.G."/>
            <person name="Toshchakov S.V."/>
            <person name="Kublanov I.V."/>
        </authorList>
    </citation>
    <scope>NUCLEOTIDE SEQUENCE [LARGE SCALE GENOMIC DNA]</scope>
    <source>
        <strain evidence="10 11">3507LT</strain>
    </source>
</reference>
<keyword evidence="8" id="KW-0472">Membrane</keyword>
<dbReference type="InterPro" id="IPR003439">
    <property type="entry name" value="ABC_transporter-like_ATP-bd"/>
</dbReference>
<evidence type="ECO:0000256" key="1">
    <source>
        <dbReference type="ARBA" id="ARBA00004202"/>
    </source>
</evidence>
<keyword evidence="5" id="KW-0547">Nucleotide-binding</keyword>
<dbReference type="PROSITE" id="PS00211">
    <property type="entry name" value="ABC_TRANSPORTER_1"/>
    <property type="match status" value="1"/>
</dbReference>
<organism evidence="10 11">
    <name type="scientific">Infirmifilum lucidum</name>
    <dbReference type="NCBI Taxonomy" id="2776706"/>
    <lineage>
        <taxon>Archaea</taxon>
        <taxon>Thermoproteota</taxon>
        <taxon>Thermoprotei</taxon>
        <taxon>Thermofilales</taxon>
        <taxon>Thermofilaceae</taxon>
        <taxon>Infirmifilum</taxon>
    </lineage>
</organism>
<evidence type="ECO:0000256" key="5">
    <source>
        <dbReference type="ARBA" id="ARBA00022741"/>
    </source>
</evidence>
<evidence type="ECO:0000256" key="6">
    <source>
        <dbReference type="ARBA" id="ARBA00022840"/>
    </source>
</evidence>
<evidence type="ECO:0000256" key="2">
    <source>
        <dbReference type="ARBA" id="ARBA00005417"/>
    </source>
</evidence>
<evidence type="ECO:0000256" key="8">
    <source>
        <dbReference type="ARBA" id="ARBA00023136"/>
    </source>
</evidence>
<dbReference type="GO" id="GO:0005524">
    <property type="term" value="F:ATP binding"/>
    <property type="evidence" value="ECO:0007669"/>
    <property type="project" value="UniProtKB-KW"/>
</dbReference>
<protein>
    <submittedName>
        <fullName evidence="10">Amino acid ABC transporter ATP-binding protein</fullName>
    </submittedName>
</protein>
<name>A0A7L9FIC9_9CREN</name>
<keyword evidence="4" id="KW-1003">Cell membrane</keyword>
<feature type="domain" description="ABC transporter" evidence="9">
    <location>
        <begin position="6"/>
        <end position="240"/>
    </location>
</feature>
<dbReference type="PANTHER" id="PTHR43166:SF9">
    <property type="entry name" value="GLUTAMATE_ASPARTATE IMPORT ATP-BINDING PROTEIN GLTL"/>
    <property type="match status" value="1"/>
</dbReference>
<dbReference type="InterPro" id="IPR017871">
    <property type="entry name" value="ABC_transporter-like_CS"/>
</dbReference>
<keyword evidence="3" id="KW-0813">Transport</keyword>
<dbReference type="Gene3D" id="3.40.50.300">
    <property type="entry name" value="P-loop containing nucleotide triphosphate hydrolases"/>
    <property type="match status" value="1"/>
</dbReference>
<dbReference type="PROSITE" id="PS50893">
    <property type="entry name" value="ABC_TRANSPORTER_2"/>
    <property type="match status" value="1"/>
</dbReference>
<dbReference type="PANTHER" id="PTHR43166">
    <property type="entry name" value="AMINO ACID IMPORT ATP-BINDING PROTEIN"/>
    <property type="match status" value="1"/>
</dbReference>
<dbReference type="SUPFAM" id="SSF52540">
    <property type="entry name" value="P-loop containing nucleoside triphosphate hydrolases"/>
    <property type="match status" value="1"/>
</dbReference>
<evidence type="ECO:0000256" key="4">
    <source>
        <dbReference type="ARBA" id="ARBA00022475"/>
    </source>
</evidence>
<comment type="similarity">
    <text evidence="2">Belongs to the ABC transporter superfamily.</text>
</comment>
<dbReference type="SMART" id="SM00382">
    <property type="entry name" value="AAA"/>
    <property type="match status" value="1"/>
</dbReference>
<dbReference type="EMBL" id="CP062310">
    <property type="protein sequence ID" value="QOJ79457.1"/>
    <property type="molecule type" value="Genomic_DNA"/>
</dbReference>
<sequence>MGEVVLEMLDVWAGYEGTEVVKGVSLKVHSGEKVVIMGPSGSGKSTLLKTAVLLVKPSRGRIYLDGEEITSGQVDVRAARAKTGFVFQSYNLFPHMKVIDNITLPLRIVKGYSREDAEKKAREILAQLGLRGLEEKYPLQLSGGQQQRVAIARALAMDPILLLLDEPTSALDPELKAEVLDTLREVAKRGIAMLVVTHELDFTRDIADRVIIMEDGRIVEEGDARTVLENPSTVRTRQFLKLIRRTA</sequence>
<keyword evidence="6 10" id="KW-0067">ATP-binding</keyword>
<evidence type="ECO:0000256" key="7">
    <source>
        <dbReference type="ARBA" id="ARBA00022970"/>
    </source>
</evidence>
<dbReference type="GeneID" id="59148844"/>
<evidence type="ECO:0000313" key="10">
    <source>
        <dbReference type="EMBL" id="QOJ79457.1"/>
    </source>
</evidence>
<dbReference type="Proteomes" id="UP000594121">
    <property type="component" value="Chromosome"/>
</dbReference>
<dbReference type="GO" id="GO:0005886">
    <property type="term" value="C:plasma membrane"/>
    <property type="evidence" value="ECO:0007669"/>
    <property type="project" value="UniProtKB-SubCell"/>
</dbReference>
<evidence type="ECO:0000259" key="9">
    <source>
        <dbReference type="PROSITE" id="PS50893"/>
    </source>
</evidence>
<dbReference type="Pfam" id="PF00005">
    <property type="entry name" value="ABC_tran"/>
    <property type="match status" value="1"/>
</dbReference>
<dbReference type="PIRSF" id="PIRSF039085">
    <property type="entry name" value="ABC_ATPase_HisP"/>
    <property type="match status" value="1"/>
</dbReference>
<dbReference type="KEGG" id="thel:IG193_03070"/>
<keyword evidence="11" id="KW-1185">Reference proteome</keyword>
<proteinExistence type="inferred from homology"/>
<dbReference type="InterPro" id="IPR030679">
    <property type="entry name" value="ABC_ATPase_HisP-typ"/>
</dbReference>
<dbReference type="GO" id="GO:0016887">
    <property type="term" value="F:ATP hydrolysis activity"/>
    <property type="evidence" value="ECO:0007669"/>
    <property type="project" value="InterPro"/>
</dbReference>
<dbReference type="InParanoid" id="A0A7L9FIC9"/>
<accession>A0A7L9FIC9</accession>
<keyword evidence="7" id="KW-0029">Amino-acid transport</keyword>
<gene>
    <name evidence="10" type="ORF">IG193_03070</name>
</gene>
<dbReference type="GO" id="GO:0015424">
    <property type="term" value="F:ABC-type amino acid transporter activity"/>
    <property type="evidence" value="ECO:0007669"/>
    <property type="project" value="InterPro"/>
</dbReference>
<evidence type="ECO:0000313" key="11">
    <source>
        <dbReference type="Proteomes" id="UP000594121"/>
    </source>
</evidence>
<dbReference type="InterPro" id="IPR050086">
    <property type="entry name" value="MetN_ABC_transporter-like"/>
</dbReference>
<dbReference type="InterPro" id="IPR003593">
    <property type="entry name" value="AAA+_ATPase"/>
</dbReference>